<dbReference type="PROSITE" id="PS51257">
    <property type="entry name" value="PROKAR_LIPOPROTEIN"/>
    <property type="match status" value="1"/>
</dbReference>
<feature type="chain" id="PRO_5014402897" evidence="2">
    <location>
        <begin position="26"/>
        <end position="597"/>
    </location>
</feature>
<protein>
    <submittedName>
        <fullName evidence="3">Uncharacterized protein</fullName>
    </submittedName>
</protein>
<feature type="region of interest" description="Disordered" evidence="1">
    <location>
        <begin position="300"/>
        <end position="330"/>
    </location>
</feature>
<feature type="signal peptide" evidence="2">
    <location>
        <begin position="1"/>
        <end position="25"/>
    </location>
</feature>
<organism evidence="3 4">
    <name type="scientific">Hyaloscypha bicolor E</name>
    <dbReference type="NCBI Taxonomy" id="1095630"/>
    <lineage>
        <taxon>Eukaryota</taxon>
        <taxon>Fungi</taxon>
        <taxon>Dikarya</taxon>
        <taxon>Ascomycota</taxon>
        <taxon>Pezizomycotina</taxon>
        <taxon>Leotiomycetes</taxon>
        <taxon>Helotiales</taxon>
        <taxon>Hyaloscyphaceae</taxon>
        <taxon>Hyaloscypha</taxon>
        <taxon>Hyaloscypha bicolor</taxon>
    </lineage>
</organism>
<dbReference type="OrthoDB" id="3944128at2759"/>
<feature type="compositionally biased region" description="Pro residues" evidence="1">
    <location>
        <begin position="308"/>
        <end position="327"/>
    </location>
</feature>
<dbReference type="GeneID" id="36596655"/>
<sequence>MRPSIQRGQLCLILASCCAVSSCEASKLEQQSASYSNSTNTTSPNNKAAITPTPTILFSSSTSSNYSSTITSAPVYPWGDQSIPINTCSVTASGGDIQWTPCHIFAGTVRMSYFPDNWGTWGNKTYTTYYNTDFGVTMTSPLIYMMVNTITGGNDCGPLGPTYADKVISMDPTEVYTLQPYADHTVTTRMGPPQPLILSDLTSNCQETYSTFSTDGAFVNTHPVYGMYNRCHPRFVFPIQLKRIGFPYWMHCGNDNYTYGIFDPPGAIPPVSGLLPTTVADPYTSTYKSASALPTTLPVQETSQAPQPAAPTTPPTDPAISSPPPASVPTSATAIATVGSQTISAIPGSSGVVLPNGSTAKPGSVATITDSNSKPVVVSVGPSGVFIGGTSQGDSTSFFANPTLPPGPPPPTSTAIGVIGGHTISAAPGDSTLVIDDQTITSGGNAVTLAGPNNVVSLGSSGLVVEFPGGTVSTFTLPTATPDWVTTTVDEITVIASAGASVVLVGNQAVTSGGSAVTVGNDVVSLGSSGLEVMMPGGRVTTLSFAPKAEASTAAGGTTSSNALGSLLSLPLREQISLIKQLEAQAARARESVCQPH</sequence>
<proteinExistence type="predicted"/>
<dbReference type="RefSeq" id="XP_024736408.1">
    <property type="nucleotide sequence ID" value="XM_024888579.1"/>
</dbReference>
<reference evidence="3 4" key="1">
    <citation type="submission" date="2016-04" db="EMBL/GenBank/DDBJ databases">
        <title>A degradative enzymes factory behind the ericoid mycorrhizal symbiosis.</title>
        <authorList>
            <consortium name="DOE Joint Genome Institute"/>
            <person name="Martino E."/>
            <person name="Morin E."/>
            <person name="Grelet G."/>
            <person name="Kuo A."/>
            <person name="Kohler A."/>
            <person name="Daghino S."/>
            <person name="Barry K."/>
            <person name="Choi C."/>
            <person name="Cichocki N."/>
            <person name="Clum A."/>
            <person name="Copeland A."/>
            <person name="Hainaut M."/>
            <person name="Haridas S."/>
            <person name="Labutti K."/>
            <person name="Lindquist E."/>
            <person name="Lipzen A."/>
            <person name="Khouja H.-R."/>
            <person name="Murat C."/>
            <person name="Ohm R."/>
            <person name="Olson A."/>
            <person name="Spatafora J."/>
            <person name="Veneault-Fourrey C."/>
            <person name="Henrissat B."/>
            <person name="Grigoriev I."/>
            <person name="Martin F."/>
            <person name="Perotto S."/>
        </authorList>
    </citation>
    <scope>NUCLEOTIDE SEQUENCE [LARGE SCALE GENOMIC DNA]</scope>
    <source>
        <strain evidence="3 4">E</strain>
    </source>
</reference>
<keyword evidence="4" id="KW-1185">Reference proteome</keyword>
<gene>
    <name evidence="3" type="ORF">K444DRAFT_723094</name>
</gene>
<dbReference type="AlphaFoldDB" id="A0A2J6T8Z9"/>
<evidence type="ECO:0000313" key="4">
    <source>
        <dbReference type="Proteomes" id="UP000235371"/>
    </source>
</evidence>
<dbReference type="STRING" id="1095630.A0A2J6T8Z9"/>
<evidence type="ECO:0000256" key="2">
    <source>
        <dbReference type="SAM" id="SignalP"/>
    </source>
</evidence>
<dbReference type="EMBL" id="KZ613813">
    <property type="protein sequence ID" value="PMD59504.1"/>
    <property type="molecule type" value="Genomic_DNA"/>
</dbReference>
<name>A0A2J6T8Z9_9HELO</name>
<evidence type="ECO:0000256" key="1">
    <source>
        <dbReference type="SAM" id="MobiDB-lite"/>
    </source>
</evidence>
<dbReference type="InParanoid" id="A0A2J6T8Z9"/>
<dbReference type="Proteomes" id="UP000235371">
    <property type="component" value="Unassembled WGS sequence"/>
</dbReference>
<evidence type="ECO:0000313" key="3">
    <source>
        <dbReference type="EMBL" id="PMD59504.1"/>
    </source>
</evidence>
<accession>A0A2J6T8Z9</accession>
<keyword evidence="2" id="KW-0732">Signal</keyword>